<evidence type="ECO:0000313" key="2">
    <source>
        <dbReference type="EMBL" id="PPK80268.1"/>
    </source>
</evidence>
<evidence type="ECO:0000259" key="1">
    <source>
        <dbReference type="PROSITE" id="PS51186"/>
    </source>
</evidence>
<gene>
    <name evidence="2" type="ORF">BXY41_107200</name>
</gene>
<dbReference type="InterPro" id="IPR027365">
    <property type="entry name" value="GNAT_acetyltra_YdfB-like"/>
</dbReference>
<name>A0A2S6HRK5_9FIRM</name>
<dbReference type="InterPro" id="IPR042573">
    <property type="entry name" value="GNAT_acetyltra_N"/>
</dbReference>
<dbReference type="InterPro" id="IPR016181">
    <property type="entry name" value="Acyl_CoA_acyltransferase"/>
</dbReference>
<dbReference type="PROSITE" id="PS51186">
    <property type="entry name" value="GNAT"/>
    <property type="match status" value="1"/>
</dbReference>
<keyword evidence="2" id="KW-0808">Transferase</keyword>
<dbReference type="Pfam" id="PF12746">
    <property type="entry name" value="GNAT_acetyltran"/>
    <property type="match status" value="1"/>
</dbReference>
<dbReference type="SUPFAM" id="SSF55729">
    <property type="entry name" value="Acyl-CoA N-acyltransferases (Nat)"/>
    <property type="match status" value="1"/>
</dbReference>
<dbReference type="Gene3D" id="3.40.630.110">
    <property type="entry name" value="GNAT acetyltransferase-like"/>
    <property type="match status" value="1"/>
</dbReference>
<dbReference type="AlphaFoldDB" id="A0A2S6HRK5"/>
<feature type="domain" description="N-acetyltransferase" evidence="1">
    <location>
        <begin position="132"/>
        <end position="264"/>
    </location>
</feature>
<evidence type="ECO:0000313" key="3">
    <source>
        <dbReference type="Proteomes" id="UP000237749"/>
    </source>
</evidence>
<organism evidence="2 3">
    <name type="scientific">Lacrimispora xylanisolvens</name>
    <dbReference type="NCBI Taxonomy" id="384636"/>
    <lineage>
        <taxon>Bacteria</taxon>
        <taxon>Bacillati</taxon>
        <taxon>Bacillota</taxon>
        <taxon>Clostridia</taxon>
        <taxon>Lachnospirales</taxon>
        <taxon>Lachnospiraceae</taxon>
        <taxon>Lacrimispora</taxon>
    </lineage>
</organism>
<accession>A0A2S6HRK5</accession>
<reference evidence="2 3" key="1">
    <citation type="submission" date="2018-02" db="EMBL/GenBank/DDBJ databases">
        <title>Genomic Encyclopedia of Archaeal and Bacterial Type Strains, Phase II (KMG-II): from individual species to whole genera.</title>
        <authorList>
            <person name="Goeker M."/>
        </authorList>
    </citation>
    <scope>NUCLEOTIDE SEQUENCE [LARGE SCALE GENOMIC DNA]</scope>
    <source>
        <strain evidence="2 3">DSM 3808</strain>
    </source>
</reference>
<dbReference type="Proteomes" id="UP000237749">
    <property type="component" value="Unassembled WGS sequence"/>
</dbReference>
<comment type="caution">
    <text evidence="2">The sequence shown here is derived from an EMBL/GenBank/DDBJ whole genome shotgun (WGS) entry which is preliminary data.</text>
</comment>
<dbReference type="PANTHER" id="PTHR31143:SF2">
    <property type="entry name" value="FR47-LIKE DOMAIN-CONTAINING PROTEIN-RELATED"/>
    <property type="match status" value="1"/>
</dbReference>
<dbReference type="RefSeq" id="WP_104437583.1">
    <property type="nucleotide sequence ID" value="NZ_PTJA01000007.1"/>
</dbReference>
<sequence>MIELERDERQIVRELCSMSKEVIPSAVAKGRIGKVWVPERDNPSFCLIHSGNFVYLAGICPKGEQALELRELLIKNCSKGFITPSDERWSEWLEETFGGSCRIMSRYAMRTDEDLFSKETLNNYLNSIPEGIQIKKMNQSLYEKAMSSEWSREICSDFETQKDFIHRGFGFAALDGERLVSGCSAYPISEEKIVVKVATHREYKRRGLALACSAGLILSCLKQEIFPTWDADNIPAAGLAEKLGYIFEKEYQVYTLGNLENGLF</sequence>
<keyword evidence="3" id="KW-1185">Reference proteome</keyword>
<dbReference type="OrthoDB" id="1120671at2"/>
<proteinExistence type="predicted"/>
<dbReference type="PANTHER" id="PTHR31143">
    <property type="match status" value="1"/>
</dbReference>
<protein>
    <submittedName>
        <fullName evidence="2">GNAT acetyltransferase-like protein</fullName>
    </submittedName>
</protein>
<dbReference type="Gene3D" id="3.40.630.30">
    <property type="match status" value="1"/>
</dbReference>
<dbReference type="EMBL" id="PTJA01000007">
    <property type="protein sequence ID" value="PPK80268.1"/>
    <property type="molecule type" value="Genomic_DNA"/>
</dbReference>
<dbReference type="InterPro" id="IPR000182">
    <property type="entry name" value="GNAT_dom"/>
</dbReference>
<dbReference type="GO" id="GO:0016747">
    <property type="term" value="F:acyltransferase activity, transferring groups other than amino-acyl groups"/>
    <property type="evidence" value="ECO:0007669"/>
    <property type="project" value="InterPro"/>
</dbReference>